<evidence type="ECO:0000313" key="12">
    <source>
        <dbReference type="EMBL" id="QEN07100.1"/>
    </source>
</evidence>
<dbReference type="InterPro" id="IPR023546">
    <property type="entry name" value="MGMT"/>
</dbReference>
<dbReference type="GO" id="GO:0003908">
    <property type="term" value="F:methylated-DNA-[protein]-cysteine S-methyltransferase activity"/>
    <property type="evidence" value="ECO:0007669"/>
    <property type="project" value="UniProtKB-UniRule"/>
</dbReference>
<dbReference type="GO" id="GO:0006307">
    <property type="term" value="P:DNA alkylation repair"/>
    <property type="evidence" value="ECO:0007669"/>
    <property type="project" value="UniProtKB-UniRule"/>
</dbReference>
<evidence type="ECO:0000256" key="5">
    <source>
        <dbReference type="ARBA" id="ARBA00022679"/>
    </source>
</evidence>
<dbReference type="PROSITE" id="PS00374">
    <property type="entry name" value="MGMT"/>
    <property type="match status" value="1"/>
</dbReference>
<dbReference type="InterPro" id="IPR036631">
    <property type="entry name" value="MGMT_N_sf"/>
</dbReference>
<keyword evidence="3 9" id="KW-0963">Cytoplasm</keyword>
<evidence type="ECO:0000256" key="8">
    <source>
        <dbReference type="ARBA" id="ARBA00049348"/>
    </source>
</evidence>
<feature type="domain" description="Methylated-DNA-[protein]-cysteine S-methyltransferase DNA binding" evidence="10">
    <location>
        <begin position="87"/>
        <end position="166"/>
    </location>
</feature>
<sequence length="177" mass="19595">MNQVHTAEYNSPLGILIMGSYEGKICLCDWKYRKMRSTIDRRIKRTLKAEWSTKGSDIIQEAIGQLEEYFKGDRKIFDLPLLPLGTDFQRAVWKELLNIPYGITSTYAKQAECLGNTKAIRAVAGANGANAISIIVPCHRIIGARGELVGYAGGLSAKEKLLALEASNSLQKKLFTS</sequence>
<dbReference type="NCBIfam" id="TIGR00589">
    <property type="entry name" value="ogt"/>
    <property type="match status" value="1"/>
</dbReference>
<dbReference type="EMBL" id="CP036150">
    <property type="protein sequence ID" value="QEN07100.1"/>
    <property type="molecule type" value="Genomic_DNA"/>
</dbReference>
<reference evidence="12 13" key="1">
    <citation type="submission" date="2019-02" db="EMBL/GenBank/DDBJ databases">
        <title>Complete Genome Sequence and Methylome Analysis of free living Spirochaetas.</title>
        <authorList>
            <person name="Fomenkov A."/>
            <person name="Dubinina G."/>
            <person name="Leshcheva N."/>
            <person name="Mikheeva N."/>
            <person name="Grabovich M."/>
            <person name="Vincze T."/>
            <person name="Roberts R.J."/>
        </authorList>
    </citation>
    <scope>NUCLEOTIDE SEQUENCE [LARGE SCALE GENOMIC DNA]</scope>
    <source>
        <strain evidence="12 13">K2</strain>
    </source>
</reference>
<dbReference type="Gene3D" id="1.10.10.10">
    <property type="entry name" value="Winged helix-like DNA-binding domain superfamily/Winged helix DNA-binding domain"/>
    <property type="match status" value="1"/>
</dbReference>
<dbReference type="GO" id="GO:0032259">
    <property type="term" value="P:methylation"/>
    <property type="evidence" value="ECO:0007669"/>
    <property type="project" value="UniProtKB-KW"/>
</dbReference>
<comment type="catalytic activity">
    <reaction evidence="1 9">
        <text>a 4-O-methyl-thymidine in DNA + L-cysteinyl-[protein] = a thymidine in DNA + S-methyl-L-cysteinyl-[protein]</text>
        <dbReference type="Rhea" id="RHEA:53428"/>
        <dbReference type="Rhea" id="RHEA-COMP:10131"/>
        <dbReference type="Rhea" id="RHEA-COMP:10132"/>
        <dbReference type="Rhea" id="RHEA-COMP:13555"/>
        <dbReference type="Rhea" id="RHEA-COMP:13556"/>
        <dbReference type="ChEBI" id="CHEBI:29950"/>
        <dbReference type="ChEBI" id="CHEBI:82612"/>
        <dbReference type="ChEBI" id="CHEBI:137386"/>
        <dbReference type="ChEBI" id="CHEBI:137387"/>
        <dbReference type="EC" id="2.1.1.63"/>
    </reaction>
</comment>
<evidence type="ECO:0000313" key="13">
    <source>
        <dbReference type="Proteomes" id="UP000324209"/>
    </source>
</evidence>
<feature type="domain" description="Methylguanine DNA methyltransferase ribonuclease-like" evidence="11">
    <location>
        <begin position="8"/>
        <end position="82"/>
    </location>
</feature>
<evidence type="ECO:0000256" key="6">
    <source>
        <dbReference type="ARBA" id="ARBA00022763"/>
    </source>
</evidence>
<keyword evidence="4 9" id="KW-0489">Methyltransferase</keyword>
<dbReference type="PANTHER" id="PTHR10815:SF5">
    <property type="entry name" value="METHYLATED-DNA--PROTEIN-CYSTEINE METHYLTRANSFERASE"/>
    <property type="match status" value="1"/>
</dbReference>
<dbReference type="InterPro" id="IPR001497">
    <property type="entry name" value="MethylDNA_cys_MeTrfase_AS"/>
</dbReference>
<comment type="similarity">
    <text evidence="2 9">Belongs to the MGMT family.</text>
</comment>
<keyword evidence="7 9" id="KW-0234">DNA repair</keyword>
<dbReference type="KEGG" id="ock:EXM22_03530"/>
<dbReference type="EC" id="2.1.1.63" evidence="9"/>
<dbReference type="CDD" id="cd06445">
    <property type="entry name" value="ATase"/>
    <property type="match status" value="1"/>
</dbReference>
<dbReference type="InterPro" id="IPR036388">
    <property type="entry name" value="WH-like_DNA-bd_sf"/>
</dbReference>
<dbReference type="GO" id="GO:0005737">
    <property type="term" value="C:cytoplasm"/>
    <property type="evidence" value="ECO:0007669"/>
    <property type="project" value="UniProtKB-SubCell"/>
</dbReference>
<dbReference type="FunFam" id="1.10.10.10:FF:000214">
    <property type="entry name" value="Methylated-DNA--protein-cysteine methyltransferase"/>
    <property type="match status" value="1"/>
</dbReference>
<dbReference type="OrthoDB" id="9802228at2"/>
<dbReference type="SUPFAM" id="SSF53155">
    <property type="entry name" value="Methylated DNA-protein cysteine methyltransferase domain"/>
    <property type="match status" value="1"/>
</dbReference>
<dbReference type="PANTHER" id="PTHR10815">
    <property type="entry name" value="METHYLATED-DNA--PROTEIN-CYSTEINE METHYLTRANSFERASE"/>
    <property type="match status" value="1"/>
</dbReference>
<dbReference type="HAMAP" id="MF_00772">
    <property type="entry name" value="OGT"/>
    <property type="match status" value="1"/>
</dbReference>
<comment type="miscellaneous">
    <text evidence="9">This enzyme catalyzes only one turnover and therefore is not strictly catalytic. According to one definition, an enzyme is a biocatalyst that acts repeatedly and over many reaction cycles.</text>
</comment>
<comment type="subcellular location">
    <subcellularLocation>
        <location evidence="9">Cytoplasm</location>
    </subcellularLocation>
</comment>
<evidence type="ECO:0000256" key="7">
    <source>
        <dbReference type="ARBA" id="ARBA00023204"/>
    </source>
</evidence>
<evidence type="ECO:0000256" key="2">
    <source>
        <dbReference type="ARBA" id="ARBA00008711"/>
    </source>
</evidence>
<dbReference type="InterPro" id="IPR014048">
    <property type="entry name" value="MethylDNA_cys_MeTrfase_DNA-bd"/>
</dbReference>
<evidence type="ECO:0000256" key="4">
    <source>
        <dbReference type="ARBA" id="ARBA00022603"/>
    </source>
</evidence>
<evidence type="ECO:0000256" key="9">
    <source>
        <dbReference type="HAMAP-Rule" id="MF_00772"/>
    </source>
</evidence>
<keyword evidence="13" id="KW-1185">Reference proteome</keyword>
<keyword evidence="5 9" id="KW-0808">Transferase</keyword>
<proteinExistence type="inferred from homology"/>
<dbReference type="Pfam" id="PF02870">
    <property type="entry name" value="Methyltransf_1N"/>
    <property type="match status" value="1"/>
</dbReference>
<dbReference type="SUPFAM" id="SSF46767">
    <property type="entry name" value="Methylated DNA-protein cysteine methyltransferase, C-terminal domain"/>
    <property type="match status" value="1"/>
</dbReference>
<dbReference type="Proteomes" id="UP000324209">
    <property type="component" value="Chromosome"/>
</dbReference>
<dbReference type="Gene3D" id="3.30.160.70">
    <property type="entry name" value="Methylated DNA-protein cysteine methyltransferase domain"/>
    <property type="match status" value="1"/>
</dbReference>
<evidence type="ECO:0000259" key="10">
    <source>
        <dbReference type="Pfam" id="PF01035"/>
    </source>
</evidence>
<dbReference type="InterPro" id="IPR008332">
    <property type="entry name" value="MethylG_MeTrfase_N"/>
</dbReference>
<dbReference type="InterPro" id="IPR036217">
    <property type="entry name" value="MethylDNA_cys_MeTrfase_DNAb"/>
</dbReference>
<evidence type="ECO:0000256" key="1">
    <source>
        <dbReference type="ARBA" id="ARBA00001286"/>
    </source>
</evidence>
<evidence type="ECO:0000256" key="3">
    <source>
        <dbReference type="ARBA" id="ARBA00022490"/>
    </source>
</evidence>
<accession>A0A5C1QJC4</accession>
<feature type="active site" description="Nucleophile; methyl group acceptor" evidence="9">
    <location>
        <position position="138"/>
    </location>
</feature>
<gene>
    <name evidence="12" type="ORF">EXM22_03530</name>
</gene>
<comment type="function">
    <text evidence="9">Involved in the cellular defense against the biological effects of O6-methylguanine (O6-MeG) and O4-methylthymine (O4-MeT) in DNA. Repairs the methylated nucleobase in DNA by stoichiometrically transferring the methyl group to a cysteine residue in the enzyme. This is a suicide reaction: the enzyme is irreversibly inactivated.</text>
</comment>
<dbReference type="RefSeq" id="WP_149485182.1">
    <property type="nucleotide sequence ID" value="NZ_CP036150.1"/>
</dbReference>
<dbReference type="Pfam" id="PF01035">
    <property type="entry name" value="DNA_binding_1"/>
    <property type="match status" value="1"/>
</dbReference>
<keyword evidence="6 9" id="KW-0227">DNA damage</keyword>
<evidence type="ECO:0000259" key="11">
    <source>
        <dbReference type="Pfam" id="PF02870"/>
    </source>
</evidence>
<protein>
    <recommendedName>
        <fullName evidence="9">Methylated-DNA--protein-cysteine methyltransferase</fullName>
        <ecNumber evidence="9">2.1.1.63</ecNumber>
    </recommendedName>
    <alternativeName>
        <fullName evidence="9">6-O-methylguanine-DNA methyltransferase</fullName>
        <shortName evidence="9">MGMT</shortName>
    </alternativeName>
    <alternativeName>
        <fullName evidence="9">O-6-methylguanine-DNA-alkyltransferase</fullName>
    </alternativeName>
</protein>
<comment type="catalytic activity">
    <reaction evidence="8 9">
        <text>a 6-O-methyl-2'-deoxyguanosine in DNA + L-cysteinyl-[protein] = S-methyl-L-cysteinyl-[protein] + a 2'-deoxyguanosine in DNA</text>
        <dbReference type="Rhea" id="RHEA:24000"/>
        <dbReference type="Rhea" id="RHEA-COMP:10131"/>
        <dbReference type="Rhea" id="RHEA-COMP:10132"/>
        <dbReference type="Rhea" id="RHEA-COMP:11367"/>
        <dbReference type="Rhea" id="RHEA-COMP:11368"/>
        <dbReference type="ChEBI" id="CHEBI:29950"/>
        <dbReference type="ChEBI" id="CHEBI:82612"/>
        <dbReference type="ChEBI" id="CHEBI:85445"/>
        <dbReference type="ChEBI" id="CHEBI:85448"/>
        <dbReference type="EC" id="2.1.1.63"/>
    </reaction>
</comment>
<organism evidence="12 13">
    <name type="scientific">Oceanispirochaeta crateris</name>
    <dbReference type="NCBI Taxonomy" id="2518645"/>
    <lineage>
        <taxon>Bacteria</taxon>
        <taxon>Pseudomonadati</taxon>
        <taxon>Spirochaetota</taxon>
        <taxon>Spirochaetia</taxon>
        <taxon>Spirochaetales</taxon>
        <taxon>Spirochaetaceae</taxon>
        <taxon>Oceanispirochaeta</taxon>
    </lineage>
</organism>
<dbReference type="AlphaFoldDB" id="A0A5C1QJC4"/>
<name>A0A5C1QJC4_9SPIO</name>